<dbReference type="PROSITE" id="PS51855">
    <property type="entry name" value="MGS"/>
    <property type="match status" value="1"/>
</dbReference>
<dbReference type="NCBIfam" id="NF002049">
    <property type="entry name" value="PRK00881.1"/>
    <property type="match status" value="1"/>
</dbReference>
<dbReference type="FunFam" id="3.40.50.1380:FF:000001">
    <property type="entry name" value="Bifunctional purine biosynthesis protein PurH"/>
    <property type="match status" value="1"/>
</dbReference>
<keyword evidence="4 10" id="KW-0808">Transferase</keyword>
<gene>
    <name evidence="10" type="primary">purH</name>
    <name evidence="12" type="ORF">DXC81_08470</name>
</gene>
<dbReference type="PANTHER" id="PTHR11692:SF0">
    <property type="entry name" value="BIFUNCTIONAL PURINE BIOSYNTHESIS PROTEIN ATIC"/>
    <property type="match status" value="1"/>
</dbReference>
<dbReference type="Gene3D" id="3.40.140.20">
    <property type="match status" value="2"/>
</dbReference>
<dbReference type="EMBL" id="QSRJ01000010">
    <property type="protein sequence ID" value="RGL08403.1"/>
    <property type="molecule type" value="Genomic_DNA"/>
</dbReference>
<evidence type="ECO:0000256" key="10">
    <source>
        <dbReference type="HAMAP-Rule" id="MF_00139"/>
    </source>
</evidence>
<dbReference type="InterPro" id="IPR002695">
    <property type="entry name" value="PurH-like"/>
</dbReference>
<organism evidence="12 13">
    <name type="scientific">Collinsella tanakaei</name>
    <dbReference type="NCBI Taxonomy" id="626935"/>
    <lineage>
        <taxon>Bacteria</taxon>
        <taxon>Bacillati</taxon>
        <taxon>Actinomycetota</taxon>
        <taxon>Coriobacteriia</taxon>
        <taxon>Coriobacteriales</taxon>
        <taxon>Coriobacteriaceae</taxon>
        <taxon>Collinsella</taxon>
    </lineage>
</organism>
<comment type="similarity">
    <text evidence="3 10">Belongs to the PurH family.</text>
</comment>
<comment type="catalytic activity">
    <reaction evidence="8 10">
        <text>(6R)-10-formyltetrahydrofolate + 5-amino-1-(5-phospho-beta-D-ribosyl)imidazole-4-carboxamide = 5-formamido-1-(5-phospho-D-ribosyl)imidazole-4-carboxamide + (6S)-5,6,7,8-tetrahydrofolate</text>
        <dbReference type="Rhea" id="RHEA:22192"/>
        <dbReference type="ChEBI" id="CHEBI:57453"/>
        <dbReference type="ChEBI" id="CHEBI:58467"/>
        <dbReference type="ChEBI" id="CHEBI:58475"/>
        <dbReference type="ChEBI" id="CHEBI:195366"/>
        <dbReference type="EC" id="2.1.2.3"/>
    </reaction>
</comment>
<dbReference type="PIRSF" id="PIRSF000414">
    <property type="entry name" value="AICARFT_IMPCHas"/>
    <property type="match status" value="1"/>
</dbReference>
<evidence type="ECO:0000256" key="9">
    <source>
        <dbReference type="ARBA" id="ARBA00050687"/>
    </source>
</evidence>
<dbReference type="InterPro" id="IPR036914">
    <property type="entry name" value="MGS-like_dom_sf"/>
</dbReference>
<dbReference type="SUPFAM" id="SSF52335">
    <property type="entry name" value="Methylglyoxal synthase-like"/>
    <property type="match status" value="1"/>
</dbReference>
<dbReference type="NCBIfam" id="TIGR00355">
    <property type="entry name" value="purH"/>
    <property type="match status" value="1"/>
</dbReference>
<evidence type="ECO:0000256" key="5">
    <source>
        <dbReference type="ARBA" id="ARBA00022755"/>
    </source>
</evidence>
<evidence type="ECO:0000259" key="11">
    <source>
        <dbReference type="PROSITE" id="PS51855"/>
    </source>
</evidence>
<protein>
    <recommendedName>
        <fullName evidence="10">Bifunctional purine biosynthesis protein PurH</fullName>
    </recommendedName>
    <domain>
        <recommendedName>
            <fullName evidence="10">Phosphoribosylaminoimidazolecarboxamide formyltransferase</fullName>
            <ecNumber evidence="10">2.1.2.3</ecNumber>
        </recommendedName>
        <alternativeName>
            <fullName evidence="10">AICAR transformylase</fullName>
        </alternativeName>
    </domain>
    <domain>
        <recommendedName>
            <fullName evidence="10">IMP cyclohydrolase</fullName>
            <ecNumber evidence="10">3.5.4.10</ecNumber>
        </recommendedName>
        <alternativeName>
            <fullName evidence="10">ATIC</fullName>
        </alternativeName>
        <alternativeName>
            <fullName evidence="10">IMP synthase</fullName>
        </alternativeName>
        <alternativeName>
            <fullName evidence="10">Inosinicase</fullName>
        </alternativeName>
    </domain>
</protein>
<dbReference type="HAMAP" id="MF_00139">
    <property type="entry name" value="PurH"/>
    <property type="match status" value="1"/>
</dbReference>
<dbReference type="InterPro" id="IPR016193">
    <property type="entry name" value="Cytidine_deaminase-like"/>
</dbReference>
<dbReference type="SMART" id="SM00798">
    <property type="entry name" value="AICARFT_IMPCHas"/>
    <property type="match status" value="1"/>
</dbReference>
<sequence>MGTDKKISRALISVTDKTGVVEFAQSLVSDYGVEIISTGGTARVLEEAGVPVIPIEEFTGFPEMMDGRVKTLHPKVHGGLLCRRDSEQHMAEAAEHGIQMIDLVCVNLYEFEKTVASPDVTFVDAIEHIDIGGPSMLRSAAKNNDSVTVVCDPDDYARILDEMSVHAGCTTLGTRRHLAAKVYTRTASYDTAISTWLNTYLANEDAGAAGTTAPAFVPPAAFDLHLEKAQDLRYGENPHQTAAVYRFADSFGNFASSASPLVGAEQIQGKPLSYNNFLDADAAWNAVREFEEPAVIILKHQNPCGSATGEDVTEAYDRAFACDPKSAFGGIIAVNREVPLSLVEHFADVNKQFVEVLIAPSFTPEALERLSKRTNLRVLATGGADGHAQLEARTVDGGMLVQCVDTVDEDPSTFTFPTTRKPTDAEMEDLIFAWKVCKTVKSNAILIAKDRAGIGMGPGQPNRVDSALLACQRAEEACERMGVEAGGFACASDAFFPFRDNVDVLAAHGVTAIIQPGGSVRDDESIQACDDHGIAMVFTGTRHFRH</sequence>
<comment type="catalytic activity">
    <reaction evidence="9 10">
        <text>IMP + H2O = 5-formamido-1-(5-phospho-D-ribosyl)imidazole-4-carboxamide</text>
        <dbReference type="Rhea" id="RHEA:18445"/>
        <dbReference type="ChEBI" id="CHEBI:15377"/>
        <dbReference type="ChEBI" id="CHEBI:58053"/>
        <dbReference type="ChEBI" id="CHEBI:58467"/>
        <dbReference type="EC" id="3.5.4.10"/>
    </reaction>
</comment>
<evidence type="ECO:0000256" key="4">
    <source>
        <dbReference type="ARBA" id="ARBA00022679"/>
    </source>
</evidence>
<dbReference type="GO" id="GO:0004643">
    <property type="term" value="F:phosphoribosylaminoimidazolecarboxamide formyltransferase activity"/>
    <property type="evidence" value="ECO:0007669"/>
    <property type="project" value="UniProtKB-UniRule"/>
</dbReference>
<dbReference type="SMART" id="SM00851">
    <property type="entry name" value="MGS"/>
    <property type="match status" value="1"/>
</dbReference>
<dbReference type="SUPFAM" id="SSF53927">
    <property type="entry name" value="Cytidine deaminase-like"/>
    <property type="match status" value="1"/>
</dbReference>
<evidence type="ECO:0000256" key="3">
    <source>
        <dbReference type="ARBA" id="ARBA00007667"/>
    </source>
</evidence>
<dbReference type="GO" id="GO:0003937">
    <property type="term" value="F:IMP cyclohydrolase activity"/>
    <property type="evidence" value="ECO:0007669"/>
    <property type="project" value="UniProtKB-UniRule"/>
</dbReference>
<dbReference type="RefSeq" id="WP_117680009.1">
    <property type="nucleotide sequence ID" value="NZ_CAJJKC010000004.1"/>
</dbReference>
<dbReference type="UniPathway" id="UPA00074">
    <property type="reaction ID" value="UER00133"/>
</dbReference>
<dbReference type="GO" id="GO:0006189">
    <property type="term" value="P:'de novo' IMP biosynthetic process"/>
    <property type="evidence" value="ECO:0007669"/>
    <property type="project" value="UniProtKB-UniRule"/>
</dbReference>
<comment type="pathway">
    <text evidence="2 10">Purine metabolism; IMP biosynthesis via de novo pathway; 5-formamido-1-(5-phospho-D-ribosyl)imidazole-4-carboxamide from 5-amino-1-(5-phospho-D-ribosyl)imidazole-4-carboxamide (10-formyl THF route): step 1/1.</text>
</comment>
<accession>A0A3E4QQ13</accession>
<comment type="pathway">
    <text evidence="1 10">Purine metabolism; IMP biosynthesis via de novo pathway; IMP from 5-formamido-1-(5-phospho-D-ribosyl)imidazole-4-carboxamide: step 1/1.</text>
</comment>
<dbReference type="GO" id="GO:0005829">
    <property type="term" value="C:cytosol"/>
    <property type="evidence" value="ECO:0007669"/>
    <property type="project" value="TreeGrafter"/>
</dbReference>
<name>A0A3E4QQ13_9ACTN</name>
<dbReference type="AlphaFoldDB" id="A0A3E4QQ13"/>
<feature type="domain" description="MGS-like" evidence="11">
    <location>
        <begin position="1"/>
        <end position="151"/>
    </location>
</feature>
<dbReference type="InterPro" id="IPR011607">
    <property type="entry name" value="MGS-like_dom"/>
</dbReference>
<proteinExistence type="inferred from homology"/>
<dbReference type="PANTHER" id="PTHR11692">
    <property type="entry name" value="BIFUNCTIONAL PURINE BIOSYNTHESIS PROTEIN PURH"/>
    <property type="match status" value="1"/>
</dbReference>
<keyword evidence="5 10" id="KW-0658">Purine biosynthesis</keyword>
<evidence type="ECO:0000256" key="1">
    <source>
        <dbReference type="ARBA" id="ARBA00004844"/>
    </source>
</evidence>
<dbReference type="Gene3D" id="3.40.50.1380">
    <property type="entry name" value="Methylglyoxal synthase-like domain"/>
    <property type="match status" value="1"/>
</dbReference>
<evidence type="ECO:0000256" key="8">
    <source>
        <dbReference type="ARBA" id="ARBA00050488"/>
    </source>
</evidence>
<evidence type="ECO:0000313" key="12">
    <source>
        <dbReference type="EMBL" id="RGL08403.1"/>
    </source>
</evidence>
<comment type="caution">
    <text evidence="12">The sequence shown here is derived from an EMBL/GenBank/DDBJ whole genome shotgun (WGS) entry which is preliminary data.</text>
</comment>
<dbReference type="EC" id="3.5.4.10" evidence="10"/>
<keyword evidence="6 10" id="KW-0378">Hydrolase</keyword>
<reference evidence="12 13" key="1">
    <citation type="submission" date="2018-08" db="EMBL/GenBank/DDBJ databases">
        <title>A genome reference for cultivated species of the human gut microbiota.</title>
        <authorList>
            <person name="Zou Y."/>
            <person name="Xue W."/>
            <person name="Luo G."/>
        </authorList>
    </citation>
    <scope>NUCLEOTIDE SEQUENCE [LARGE SCALE GENOMIC DNA]</scope>
    <source>
        <strain evidence="12 13">TF08-14</strain>
    </source>
</reference>
<evidence type="ECO:0000256" key="2">
    <source>
        <dbReference type="ARBA" id="ARBA00004954"/>
    </source>
</evidence>
<dbReference type="EC" id="2.1.2.3" evidence="10"/>
<dbReference type="Pfam" id="PF02142">
    <property type="entry name" value="MGS"/>
    <property type="match status" value="1"/>
</dbReference>
<dbReference type="CDD" id="cd01421">
    <property type="entry name" value="IMPCH"/>
    <property type="match status" value="1"/>
</dbReference>
<dbReference type="Proteomes" id="UP000260943">
    <property type="component" value="Unassembled WGS sequence"/>
</dbReference>
<evidence type="ECO:0000256" key="6">
    <source>
        <dbReference type="ARBA" id="ARBA00022801"/>
    </source>
</evidence>
<dbReference type="InterPro" id="IPR024051">
    <property type="entry name" value="AICAR_Tfase_dup_dom_sf"/>
</dbReference>
<dbReference type="FunFam" id="3.40.140.20:FF:000001">
    <property type="entry name" value="Bifunctional purine biosynthesis protein PurH"/>
    <property type="match status" value="1"/>
</dbReference>
<keyword evidence="7 10" id="KW-0511">Multifunctional enzyme</keyword>
<comment type="domain">
    <text evidence="10">The IMP cyclohydrolase activity resides in the N-terminal region.</text>
</comment>
<evidence type="ECO:0000256" key="7">
    <source>
        <dbReference type="ARBA" id="ARBA00023268"/>
    </source>
</evidence>
<evidence type="ECO:0000313" key="13">
    <source>
        <dbReference type="Proteomes" id="UP000260943"/>
    </source>
</evidence>
<dbReference type="Pfam" id="PF01808">
    <property type="entry name" value="AICARFT_IMPCHas"/>
    <property type="match status" value="1"/>
</dbReference>